<evidence type="ECO:0000256" key="1">
    <source>
        <dbReference type="ARBA" id="ARBA00022737"/>
    </source>
</evidence>
<organism evidence="4 5">
    <name type="scientific">Anaerovirgula multivorans</name>
    <dbReference type="NCBI Taxonomy" id="312168"/>
    <lineage>
        <taxon>Bacteria</taxon>
        <taxon>Bacillati</taxon>
        <taxon>Bacillota</taxon>
        <taxon>Clostridia</taxon>
        <taxon>Peptostreptococcales</taxon>
        <taxon>Natronincolaceae</taxon>
        <taxon>Anaerovirgula</taxon>
    </lineage>
</organism>
<dbReference type="Pfam" id="PF16244">
    <property type="entry name" value="DUF4901"/>
    <property type="match status" value="2"/>
</dbReference>
<accession>A0A239HDN7</accession>
<sequence length="789" mass="90762">MRFKKTIGCLMVGGMLFSNAGFVFGNVSVATTQAVRVVEEAVAYQVTSHNNASEIASIGEGANMTETEVLSLAAEYAKTYFQVDVEGEGQSFNNNISYREDWNQTGKYVWQISFSRHGRNQYLNINVTISDEDGKLMELRKYGEDENPENQIARYTQEEAEEIAHQFLLKVNQDILNQLILDPSYNDMYYYSDNSNGLYPREYYVHYTRQKNGIPVIQDGVQIGVNSGTGEVASYSFNWREESIPQSKASITPEEASKLFKDNLQLQLAYLPARDRSSGREIVEDVKLVYTPDYQGGIWIDAVTGKTVNYTGVSSEEEKTLDVSDREKAAFENLKTTREIHTKEISREKAVALATQLLEKLYGDATIKIESVNYNSNNYYGDASRRKTWNINFNLDNDRYGGGNLTIDALTEEIIQVNNYNWRMREMMMSQEFEPTVEWEDAYYKAIEVLKLIYPEKLKQLDLQQTYRENTHYYNDQKVINPEYYFNFARRENGIVFSGNQINVSIDSTTGNLQDVYFRWNDMKLPEQKNLIEEEAAIDLLTQQSEAKLSYSRIPVIGSAEEGEVKLVYVNRPKSVVQYNYIDAHTGTLLDWNGQEIQLKDGKVETVEENLKGHWAERELKIMNSNGVIDLQKQDLKDPVIKNEIVEMMVKAMGYWYYSGEEPVELKFTDVNINDEYYEYIQTAVMQKFIENEAVPFNGYETISKEEFAQILVKMTPLEKAAVVKDIYNLPVKDAEEIHPDRLGAVALMYGLDILKGEEDGYQPKENVTLEEVAVGVYRTFKLFGRNRW</sequence>
<evidence type="ECO:0000313" key="4">
    <source>
        <dbReference type="EMBL" id="SNS79128.1"/>
    </source>
</evidence>
<evidence type="ECO:0000259" key="3">
    <source>
        <dbReference type="PROSITE" id="PS51272"/>
    </source>
</evidence>
<feature type="domain" description="SLH" evidence="3">
    <location>
        <begin position="729"/>
        <end position="789"/>
    </location>
</feature>
<dbReference type="OrthoDB" id="2473368at2"/>
<gene>
    <name evidence="4" type="ORF">SAMN05446037_102133</name>
</gene>
<dbReference type="AlphaFoldDB" id="A0A239HDN7"/>
<keyword evidence="2" id="KW-0732">Signal</keyword>
<dbReference type="RefSeq" id="WP_089284158.1">
    <property type="nucleotide sequence ID" value="NZ_FZOJ01000021.1"/>
</dbReference>
<name>A0A239HDN7_9FIRM</name>
<evidence type="ECO:0000313" key="5">
    <source>
        <dbReference type="Proteomes" id="UP000198304"/>
    </source>
</evidence>
<protein>
    <submittedName>
        <fullName evidence="4">S-layer homology domain-containing protein</fullName>
    </submittedName>
</protein>
<dbReference type="EMBL" id="FZOJ01000021">
    <property type="protein sequence ID" value="SNS79128.1"/>
    <property type="molecule type" value="Genomic_DNA"/>
</dbReference>
<evidence type="ECO:0000256" key="2">
    <source>
        <dbReference type="SAM" id="SignalP"/>
    </source>
</evidence>
<dbReference type="Proteomes" id="UP000198304">
    <property type="component" value="Unassembled WGS sequence"/>
</dbReference>
<feature type="chain" id="PRO_5038785597" evidence="2">
    <location>
        <begin position="21"/>
        <end position="789"/>
    </location>
</feature>
<dbReference type="InterPro" id="IPR032599">
    <property type="entry name" value="YcdB/YcdC_rep_domain"/>
</dbReference>
<dbReference type="Pfam" id="PF00395">
    <property type="entry name" value="SLH"/>
    <property type="match status" value="1"/>
</dbReference>
<proteinExistence type="predicted"/>
<keyword evidence="1" id="KW-0677">Repeat</keyword>
<dbReference type="InterPro" id="IPR001119">
    <property type="entry name" value="SLH_dom"/>
</dbReference>
<reference evidence="4 5" key="1">
    <citation type="submission" date="2017-06" db="EMBL/GenBank/DDBJ databases">
        <authorList>
            <person name="Kim H.J."/>
            <person name="Triplett B.A."/>
        </authorList>
    </citation>
    <scope>NUCLEOTIDE SEQUENCE [LARGE SCALE GENOMIC DNA]</scope>
    <source>
        <strain evidence="4 5">SCA</strain>
    </source>
</reference>
<feature type="domain" description="SLH" evidence="3">
    <location>
        <begin position="664"/>
        <end position="726"/>
    </location>
</feature>
<feature type="signal peptide" evidence="2">
    <location>
        <begin position="1"/>
        <end position="20"/>
    </location>
</feature>
<dbReference type="PROSITE" id="PS51272">
    <property type="entry name" value="SLH"/>
    <property type="match status" value="2"/>
</dbReference>
<keyword evidence="5" id="KW-1185">Reference proteome</keyword>